<dbReference type="CDD" id="cd13402">
    <property type="entry name" value="LT_TF-like"/>
    <property type="match status" value="1"/>
</dbReference>
<keyword evidence="3" id="KW-1188">Viral release from host cell</keyword>
<dbReference type="CDD" id="cd12797">
    <property type="entry name" value="M23_peptidase"/>
    <property type="match status" value="1"/>
</dbReference>
<keyword evidence="2" id="KW-0929">Antimicrobial</keyword>
<evidence type="ECO:0000256" key="7">
    <source>
        <dbReference type="SAM" id="Phobius"/>
    </source>
</evidence>
<dbReference type="EMBL" id="MH384260">
    <property type="protein sequence ID" value="AXY86041.1"/>
    <property type="molecule type" value="Genomic_DNA"/>
</dbReference>
<dbReference type="PANTHER" id="PTHR37813:SF1">
    <property type="entry name" value="FELS-2 PROPHAGE PROTEIN"/>
    <property type="match status" value="1"/>
</dbReference>
<dbReference type="KEGG" id="vg:55608761"/>
<sequence length="1560" mass="171250">MPNPIGNMVIKVDLDGSGFNRGVTGLNRQMKMVSRELSANLSQFSRYDNSLEKSKIKVEGLSKKQKVQAQITKELKDSYDKLSKETGENSAKTQAAAAKYNEAYAKLNQYERELNQATQELKDMQREQKALNTAMGKLGTNFNNFGPKLQEIGNSMKNVGRNMTMYVTAPVVAGFAVAAKKGIEFDDSMRKVKATSGATGEEFEALKKKAREMGATTKFSASDSAEALNYMALAGWDSKQMMEGLSGVMDLAAASGEELGAVSDIVTDGLTAFGLKAKDSGHFADVLAQTSSKANTDVRGLGEAFKYVAPVAGALGYTIEDTSIAIGLMSNAGIKGEKAGTALRTMFTNLSSPTRAMGNEMERLGISITDSNGKMIPMRKLLDQLREKFKHLSKDQQASSAATIFGKEAMSGALAIINASDEDYQKLTKSIDSSTGASKRMADTMESGLGGKLRTLRSQLEELALTIYDRIEPALKIIVSAFSKVVTWVTKLPTSIQLAVVGFGLFAAVLGPLVFMFGLFISVMGNAMTVLGPLLINVNKAGSIFAFLRTKIASLVKLFPILGVSISSLTLPITLIVGALVGIGIAFYQAYKRSETFRNIVNQAISGVANAFKAAKLALQGFFDLFKGDSKGAVTLEKIFPPETVAGIQNVVNTIRTTFFKVVDAIVGFAKEIGAQLASFWKENGSEITQALQNIAGFIKATFEFIFNFIIKPIMFAIWQVMQFIWPAVKALIVSTWENIKGVIQGAINIILGIIKVFSSLFTGNWRGVWDGIVMILKGTVQLIWNLIQLWFVGKILGVVRYFGGLLKGLIAGIWDVIKSIFSKSLSAIWNATKSIFGFLFNSVKSIFTNMKNWLSSTWNNIKSNTVDKAHSLFTGVRSKFTNLWNATKDIFTKLRNWMSNIWNSIKDNTVGIAGRLWDRVRNIFGSMRDGLKSIIGKIKDHIGGMVDAVKRGLNKLIEGLNWVGGKLGMDKIPKLHTGTEHTHTTTRLVKNGKIARDTFATVGDKGRGNGPNGFRNEMIEFPNGKRVITPNTDTTAYLPKGSKVYNGAQTYSMLNGTLPRFHFGTTMWKDIKSSASSAFNWTKDQIGKGTKWLGDKVGDVMDFIDNPGKLLNYVLKAFGVDFSSLTKGMGIVGDITKASWNKIKSKAINWIKEGLESQAGDGSVFDSFRILQPYSAPPKPPNPNYPFNGGVHHGVDYDTPTGTPIRTPMGGRVRSWYDNYGGGKAITVQKGRTFLWFMHLSEQLRRTGEQIKAGQLIGKSGNTGSMTNYRHLHFQVNQGGESNRYSTDPIPWLRKNDKTGGKNSPGGSGSENARRAIRTAQNILGGQYKASWITHEMMRVASRESNYTANAVNNWDSNARAGIPSRGMFQMIDPSFRAYAKSGYNNPLNPTHQAISAMRYIVGKWVPRTGSWRAAFKRAGDYAYATGGKVYNGLYHLGEEGYPEWIIPTDPSRANEAHKLLALAANDIDNRSKNKRPNNLPNSSISNSDTNYIHTLENKLDAVINCLVSLVESNQVIADKDYEPVINKYVFEDEVNNSIDKRERHESTRVRFRRGGTII</sequence>
<dbReference type="RefSeq" id="YP_009838527.1">
    <property type="nucleotide sequence ID" value="NC_048711.1"/>
</dbReference>
<keyword evidence="7" id="KW-1133">Transmembrane helix</keyword>
<keyword evidence="1" id="KW-1245">Viral tail assembly</keyword>
<evidence type="ECO:0000313" key="11">
    <source>
        <dbReference type="Proteomes" id="UP000263527"/>
    </source>
</evidence>
<dbReference type="NCBIfam" id="TIGR01760">
    <property type="entry name" value="tape_meas_TP901"/>
    <property type="match status" value="1"/>
</dbReference>
<evidence type="ECO:0000256" key="5">
    <source>
        <dbReference type="SAM" id="Coils"/>
    </source>
</evidence>
<reference evidence="10 11" key="1">
    <citation type="submission" date="2018-05" db="EMBL/GenBank/DDBJ databases">
        <title>The complete genomes of Staphylococcus aureus prophages isolated in Russia.</title>
        <authorList>
            <person name="Dmitrenko O.A."/>
            <person name="Tikhomirov T."/>
            <person name="Balbutskaya A."/>
            <person name="Fedorova N."/>
            <person name="Alkhovsky S.V."/>
        </authorList>
    </citation>
    <scope>NUCLEOTIDE SEQUENCE [LARGE SCALE GENOMIC DNA]</scope>
</reference>
<evidence type="ECO:0000256" key="1">
    <source>
        <dbReference type="ARBA" id="ARBA00022465"/>
    </source>
</evidence>
<dbReference type="InterPro" id="IPR016047">
    <property type="entry name" value="M23ase_b-sheet_dom"/>
</dbReference>
<feature type="transmembrane region" description="Helical" evidence="7">
    <location>
        <begin position="528"/>
        <end position="548"/>
    </location>
</feature>
<dbReference type="SUPFAM" id="SSF48371">
    <property type="entry name" value="ARM repeat"/>
    <property type="match status" value="1"/>
</dbReference>
<dbReference type="GO" id="GO:0031640">
    <property type="term" value="P:killing of cells of another organism"/>
    <property type="evidence" value="ECO:0007669"/>
    <property type="project" value="UniProtKB-KW"/>
</dbReference>
<dbReference type="PANTHER" id="PTHR37813">
    <property type="entry name" value="FELS-2 PROPHAGE PROTEIN"/>
    <property type="match status" value="1"/>
</dbReference>
<dbReference type="GO" id="GO:0003824">
    <property type="term" value="F:catalytic activity"/>
    <property type="evidence" value="ECO:0007669"/>
    <property type="project" value="UniProtKB-KW"/>
</dbReference>
<dbReference type="Gene3D" id="1.10.287.950">
    <property type="entry name" value="Methyl-accepting chemotaxis protein"/>
    <property type="match status" value="1"/>
</dbReference>
<dbReference type="InterPro" id="IPR023346">
    <property type="entry name" value="Lysozyme-like_dom_sf"/>
</dbReference>
<keyword evidence="7" id="KW-0472">Membrane</keyword>
<evidence type="ECO:0000256" key="2">
    <source>
        <dbReference type="ARBA" id="ARBA00022529"/>
    </source>
</evidence>
<keyword evidence="11" id="KW-1185">Reference proteome</keyword>
<protein>
    <submittedName>
        <fullName evidence="10">Tail length tape-measure protein</fullName>
    </submittedName>
</protein>
<organism evidence="10 11">
    <name type="scientific">Staphylococcus phage SA780ruMSSAST101</name>
    <dbReference type="NCBI Taxonomy" id="2268609"/>
    <lineage>
        <taxon>Viruses</taxon>
        <taxon>Duplodnaviria</taxon>
        <taxon>Heunggongvirae</taxon>
        <taxon>Uroviricota</taxon>
        <taxon>Caudoviricetes</taxon>
        <taxon>Bronfenbrennervirinae</taxon>
        <taxon>Peeveelvirus</taxon>
        <taxon>Peeveelvirus SA780ruMSSAST101</taxon>
    </lineage>
</organism>
<evidence type="ECO:0000256" key="6">
    <source>
        <dbReference type="SAM" id="MobiDB-lite"/>
    </source>
</evidence>
<proteinExistence type="predicted"/>
<evidence type="ECO:0000259" key="8">
    <source>
        <dbReference type="Pfam" id="PF01551"/>
    </source>
</evidence>
<dbReference type="Gene3D" id="1.20.120.20">
    <property type="entry name" value="Apolipoprotein"/>
    <property type="match status" value="1"/>
</dbReference>
<dbReference type="Pfam" id="PF10145">
    <property type="entry name" value="PhageMin_Tail"/>
    <property type="match status" value="1"/>
</dbReference>
<evidence type="ECO:0000256" key="3">
    <source>
        <dbReference type="ARBA" id="ARBA00022612"/>
    </source>
</evidence>
<keyword evidence="4" id="KW-0081">Bacteriolytic enzyme</keyword>
<dbReference type="InterPro" id="IPR016024">
    <property type="entry name" value="ARM-type_fold"/>
</dbReference>
<evidence type="ECO:0000256" key="4">
    <source>
        <dbReference type="ARBA" id="ARBA00022638"/>
    </source>
</evidence>
<feature type="region of interest" description="Disordered" evidence="6">
    <location>
        <begin position="1280"/>
        <end position="1315"/>
    </location>
</feature>
<dbReference type="SUPFAM" id="SSF51261">
    <property type="entry name" value="Duplicated hybrid motif"/>
    <property type="match status" value="1"/>
</dbReference>
<name>A0A385IRA9_9CAUD</name>
<dbReference type="SUPFAM" id="SSF53955">
    <property type="entry name" value="Lysozyme-like"/>
    <property type="match status" value="1"/>
</dbReference>
<dbReference type="InterPro" id="IPR010090">
    <property type="entry name" value="Phage_tape_meas"/>
</dbReference>
<keyword evidence="7" id="KW-0812">Transmembrane</keyword>
<dbReference type="InterPro" id="IPR011055">
    <property type="entry name" value="Dup_hybrid_motif"/>
</dbReference>
<feature type="transmembrane region" description="Helical" evidence="7">
    <location>
        <begin position="746"/>
        <end position="766"/>
    </location>
</feature>
<keyword evidence="5" id="KW-0175">Coiled coil</keyword>
<feature type="domain" description="M23ase beta-sheet core" evidence="8">
    <location>
        <begin position="1192"/>
        <end position="1282"/>
    </location>
</feature>
<evidence type="ECO:0000259" key="9">
    <source>
        <dbReference type="Pfam" id="PF10145"/>
    </source>
</evidence>
<dbReference type="GO" id="GO:0098003">
    <property type="term" value="P:viral tail assembly"/>
    <property type="evidence" value="ECO:0007669"/>
    <property type="project" value="UniProtKB-KW"/>
</dbReference>
<evidence type="ECO:0000313" key="10">
    <source>
        <dbReference type="EMBL" id="AXY86041.1"/>
    </source>
</evidence>
<accession>A0A385IRA9</accession>
<feature type="transmembrane region" description="Helical" evidence="7">
    <location>
        <begin position="560"/>
        <end position="588"/>
    </location>
</feature>
<feature type="transmembrane region" description="Helical" evidence="7">
    <location>
        <begin position="498"/>
        <end position="521"/>
    </location>
</feature>
<feature type="domain" description="Phage tail tape measure protein" evidence="9">
    <location>
        <begin position="208"/>
        <end position="406"/>
    </location>
</feature>
<dbReference type="GeneID" id="55608761"/>
<dbReference type="GO" id="GO:0042742">
    <property type="term" value="P:defense response to bacterium"/>
    <property type="evidence" value="ECO:0007669"/>
    <property type="project" value="UniProtKB-KW"/>
</dbReference>
<dbReference type="Proteomes" id="UP000263527">
    <property type="component" value="Segment"/>
</dbReference>
<dbReference type="Gene3D" id="2.70.70.10">
    <property type="entry name" value="Glucose Permease (Domain IIA)"/>
    <property type="match status" value="1"/>
</dbReference>
<feature type="coiled-coil region" evidence="5">
    <location>
        <begin position="93"/>
        <end position="134"/>
    </location>
</feature>
<feature type="transmembrane region" description="Helical" evidence="7">
    <location>
        <begin position="705"/>
        <end position="726"/>
    </location>
</feature>
<dbReference type="Pfam" id="PF01551">
    <property type="entry name" value="Peptidase_M23"/>
    <property type="match status" value="1"/>
</dbReference>